<dbReference type="Pfam" id="PF07690">
    <property type="entry name" value="MFS_1"/>
    <property type="match status" value="1"/>
</dbReference>
<keyword evidence="9" id="KW-0739">Sodium transport</keyword>
<evidence type="ECO:0000256" key="10">
    <source>
        <dbReference type="ARBA" id="ARBA00054632"/>
    </source>
</evidence>
<evidence type="ECO:0000256" key="13">
    <source>
        <dbReference type="SAM" id="Phobius"/>
    </source>
</evidence>
<evidence type="ECO:0000256" key="8">
    <source>
        <dbReference type="ARBA" id="ARBA00023136"/>
    </source>
</evidence>
<sequence length="492" mass="54548">MKERNNHDAEHQQQTDAMERRMGLFKFDIGVRHYQSGLLFLLLLVGYALRVNMSVGIVAMVDNTTANPDFEEYNWNEQTQSLILSSFFWGYILVQLPAGTWARKFGAKILLSSSMGLCAILTLLTPIAASSGGWVAVVVLRILLGVSQGFIFPCVHTLLAQWVPPSERSRLGTFVYAGSPLGNVLMLALSGVLASSSLGWPSIFYVSGVIGVIWTVLFFTFGSNSPEEDARITATERMFIQETLGQETNTEEIKKFTTPWKKIFTSLPFISLIVAHSAQNWGFWTLLTEIPTYMKNVLEMDIKKNALLSALPYLVMWLGSFVFSPISDYLINKGYLSVGNTRKLFNSIGLYFPMFALIGLGYVTKDHTEIAVFLLTFGVGINSGTYVGFMLNHMDLSPVYAGTLMGITNFSANIMSILGPLFVGLIVSDATNPVEWRVVFFVAAAIYFIGNTFFVIFGSGEIQPWNNPVRNNGDELESRDASKSTETVTTIK</sequence>
<proteinExistence type="inferred from homology"/>
<feature type="compositionally biased region" description="Basic and acidic residues" evidence="12">
    <location>
        <begin position="472"/>
        <end position="483"/>
    </location>
</feature>
<protein>
    <recommendedName>
        <fullName evidence="11">Putative inorganic phosphate cotransporter</fullName>
    </recommendedName>
</protein>
<evidence type="ECO:0000256" key="5">
    <source>
        <dbReference type="ARBA" id="ARBA00022847"/>
    </source>
</evidence>
<evidence type="ECO:0000256" key="1">
    <source>
        <dbReference type="ARBA" id="ARBA00004141"/>
    </source>
</evidence>
<keyword evidence="4 13" id="KW-0812">Transmembrane</keyword>
<feature type="transmembrane region" description="Helical" evidence="13">
    <location>
        <begin position="344"/>
        <end position="364"/>
    </location>
</feature>
<keyword evidence="9" id="KW-0406">Ion transport</keyword>
<dbReference type="GO" id="GO:0015293">
    <property type="term" value="F:symporter activity"/>
    <property type="evidence" value="ECO:0007669"/>
    <property type="project" value="UniProtKB-KW"/>
</dbReference>
<dbReference type="AlphaFoldDB" id="A0A7G3ARR8"/>
<dbReference type="GO" id="GO:0006814">
    <property type="term" value="P:sodium ion transport"/>
    <property type="evidence" value="ECO:0007669"/>
    <property type="project" value="UniProtKB-KW"/>
</dbReference>
<feature type="transmembrane region" description="Helical" evidence="13">
    <location>
        <begin position="81"/>
        <end position="102"/>
    </location>
</feature>
<feature type="transmembrane region" description="Helical" evidence="13">
    <location>
        <begin position="306"/>
        <end position="323"/>
    </location>
</feature>
<evidence type="ECO:0000256" key="2">
    <source>
        <dbReference type="ARBA" id="ARBA00008586"/>
    </source>
</evidence>
<dbReference type="InterPro" id="IPR005829">
    <property type="entry name" value="Sugar_transporter_CS"/>
</dbReference>
<dbReference type="InterPro" id="IPR011701">
    <property type="entry name" value="MFS"/>
</dbReference>
<feature type="domain" description="Major facilitator superfamily (MFS) profile" evidence="14">
    <location>
        <begin position="38"/>
        <end position="462"/>
    </location>
</feature>
<keyword evidence="6 13" id="KW-1133">Transmembrane helix</keyword>
<dbReference type="InterPro" id="IPR050382">
    <property type="entry name" value="MFS_Na/Anion_cotransporter"/>
</dbReference>
<feature type="transmembrane region" description="Helical" evidence="13">
    <location>
        <begin position="370"/>
        <end position="391"/>
    </location>
</feature>
<dbReference type="PANTHER" id="PTHR11662:SF280">
    <property type="entry name" value="FI21844P1-RELATED"/>
    <property type="match status" value="1"/>
</dbReference>
<evidence type="ECO:0000256" key="9">
    <source>
        <dbReference type="ARBA" id="ARBA00023201"/>
    </source>
</evidence>
<feature type="transmembrane region" description="Helical" evidence="13">
    <location>
        <begin position="38"/>
        <end position="61"/>
    </location>
</feature>
<evidence type="ECO:0000256" key="6">
    <source>
        <dbReference type="ARBA" id="ARBA00022989"/>
    </source>
</evidence>
<dbReference type="SUPFAM" id="SSF103473">
    <property type="entry name" value="MFS general substrate transporter"/>
    <property type="match status" value="1"/>
</dbReference>
<dbReference type="CDD" id="cd17318">
    <property type="entry name" value="MFS_SLC17"/>
    <property type="match status" value="1"/>
</dbReference>
<reference evidence="15" key="1">
    <citation type="journal article" date="2020" name="BMC">
        <title>Leishmania infection induces a limited differential gene expression in the sand fly midgut.</title>
        <authorList>
            <person name="Coutinho-Abreu I.V."/>
            <person name="Serafim T.D."/>
            <person name="Meneses C."/>
            <person name="Kamhawi S."/>
            <person name="Oliveira F."/>
            <person name="Valenzuela J.G."/>
        </authorList>
    </citation>
    <scope>NUCLEOTIDE SEQUENCE</scope>
    <source>
        <strain evidence="15">Jacobina</strain>
        <tissue evidence="15">Midgut</tissue>
    </source>
</reference>
<dbReference type="PANTHER" id="PTHR11662">
    <property type="entry name" value="SOLUTE CARRIER FAMILY 17"/>
    <property type="match status" value="1"/>
</dbReference>
<evidence type="ECO:0000256" key="7">
    <source>
        <dbReference type="ARBA" id="ARBA00023053"/>
    </source>
</evidence>
<dbReference type="GO" id="GO:0006820">
    <property type="term" value="P:monoatomic anion transport"/>
    <property type="evidence" value="ECO:0007669"/>
    <property type="project" value="TreeGrafter"/>
</dbReference>
<feature type="transmembrane region" description="Helical" evidence="13">
    <location>
        <begin position="438"/>
        <end position="457"/>
    </location>
</feature>
<dbReference type="Gene3D" id="1.20.1250.20">
    <property type="entry name" value="MFS general substrate transporter like domains"/>
    <property type="match status" value="2"/>
</dbReference>
<dbReference type="FunFam" id="1.20.1250.20:FF:000003">
    <property type="entry name" value="Solute carrier family 17 member 3"/>
    <property type="match status" value="1"/>
</dbReference>
<dbReference type="GO" id="GO:0016020">
    <property type="term" value="C:membrane"/>
    <property type="evidence" value="ECO:0007669"/>
    <property type="project" value="UniProtKB-SubCell"/>
</dbReference>
<evidence type="ECO:0000313" key="15">
    <source>
        <dbReference type="EMBL" id="MBC1175245.1"/>
    </source>
</evidence>
<dbReference type="InterPro" id="IPR020846">
    <property type="entry name" value="MFS_dom"/>
</dbReference>
<feature type="transmembrane region" description="Helical" evidence="13">
    <location>
        <begin position="200"/>
        <end position="221"/>
    </location>
</feature>
<name>A0A7G3ARR8_LUTLO</name>
<evidence type="ECO:0000256" key="4">
    <source>
        <dbReference type="ARBA" id="ARBA00022692"/>
    </source>
</evidence>
<comment type="similarity">
    <text evidence="2">Belongs to the major facilitator superfamily. Sodium/anion cotransporter family.</text>
</comment>
<keyword evidence="3" id="KW-0813">Transport</keyword>
<comment type="subcellular location">
    <subcellularLocation>
        <location evidence="1">Membrane</location>
        <topology evidence="1">Multi-pass membrane protein</topology>
    </subcellularLocation>
</comment>
<dbReference type="PROSITE" id="PS50850">
    <property type="entry name" value="MFS"/>
    <property type="match status" value="1"/>
</dbReference>
<feature type="transmembrane region" description="Helical" evidence="13">
    <location>
        <begin position="109"/>
        <end position="128"/>
    </location>
</feature>
<evidence type="ECO:0000256" key="12">
    <source>
        <dbReference type="SAM" id="MobiDB-lite"/>
    </source>
</evidence>
<comment type="function">
    <text evidence="10">May be an inorganic phosphate cotransporter.</text>
</comment>
<keyword evidence="8 13" id="KW-0472">Membrane</keyword>
<dbReference type="PROSITE" id="PS00217">
    <property type="entry name" value="SUGAR_TRANSPORT_2"/>
    <property type="match status" value="1"/>
</dbReference>
<dbReference type="FunFam" id="1.20.1250.20:FF:000144">
    <property type="entry name" value="Picot, isoform B"/>
    <property type="match status" value="1"/>
</dbReference>
<evidence type="ECO:0000256" key="3">
    <source>
        <dbReference type="ARBA" id="ARBA00022448"/>
    </source>
</evidence>
<keyword evidence="5" id="KW-0769">Symport</keyword>
<feature type="transmembrane region" description="Helical" evidence="13">
    <location>
        <begin position="134"/>
        <end position="159"/>
    </location>
</feature>
<keyword evidence="7" id="KW-0915">Sodium</keyword>
<dbReference type="EMBL" id="GITU01006542">
    <property type="protein sequence ID" value="MBC1175245.1"/>
    <property type="molecule type" value="Transcribed_RNA"/>
</dbReference>
<evidence type="ECO:0000259" key="14">
    <source>
        <dbReference type="PROSITE" id="PS50850"/>
    </source>
</evidence>
<evidence type="ECO:0000256" key="11">
    <source>
        <dbReference type="ARBA" id="ARBA00068450"/>
    </source>
</evidence>
<dbReference type="VEuPathDB" id="VectorBase:LLONM1_002717"/>
<feature type="transmembrane region" description="Helical" evidence="13">
    <location>
        <begin position="171"/>
        <end position="194"/>
    </location>
</feature>
<feature type="transmembrane region" description="Helical" evidence="13">
    <location>
        <begin position="403"/>
        <end position="426"/>
    </location>
</feature>
<dbReference type="InterPro" id="IPR036259">
    <property type="entry name" value="MFS_trans_sf"/>
</dbReference>
<feature type="region of interest" description="Disordered" evidence="12">
    <location>
        <begin position="468"/>
        <end position="492"/>
    </location>
</feature>
<organism evidence="15">
    <name type="scientific">Lutzomyia longipalpis</name>
    <name type="common">Sand fly</name>
    <dbReference type="NCBI Taxonomy" id="7200"/>
    <lineage>
        <taxon>Eukaryota</taxon>
        <taxon>Metazoa</taxon>
        <taxon>Ecdysozoa</taxon>
        <taxon>Arthropoda</taxon>
        <taxon>Hexapoda</taxon>
        <taxon>Insecta</taxon>
        <taxon>Pterygota</taxon>
        <taxon>Neoptera</taxon>
        <taxon>Endopterygota</taxon>
        <taxon>Diptera</taxon>
        <taxon>Nematocera</taxon>
        <taxon>Psychodoidea</taxon>
        <taxon>Psychodidae</taxon>
        <taxon>Lutzomyia</taxon>
        <taxon>Lutzomyia</taxon>
    </lineage>
</organism>
<accession>A0A7G3ARR8</accession>